<sequence>MNHVILLLIFVSIPLLEYTAITILYKTLSNNKFMPIRDILFIIIVSTEVIVLRLINLQVSIFINCIFIILMLKFIYNETISESIQYFLVIQCLDFIIKFIFNLLIELIQFKFKISSYHINFLAELSLLITIIVICYLLPLKIYYIGYKKMLKSGNFIIFNIIFYIVILKLLLIFNFNIISNYSIQLSIISIIYFFISILFAIYNYKLKEQGMTLKTYEKYSPIVSDLIDDIKSRQHDFKNHINTIYGIIQTTNEKDLKYQLENYITSLNKSLTVLDENISIDHKVVAAIIYVKTNIAKTENINFIYNIDCSLNDIPLQDYELSEILNNLLDNSFKAVKNEAYNNRTVKLKIDSSTTDYLIETENNGLVLDPNKVAKIFNKGFTTKKSVNHGYGLYNVKKIVEFYNGRIQLNVDDGWIKISLYIPR</sequence>
<dbReference type="KEGG" id="cpae:CPAST_c02090"/>
<evidence type="ECO:0000259" key="4">
    <source>
        <dbReference type="PROSITE" id="PS50109"/>
    </source>
</evidence>
<accession>A0A0H3IZ51</accession>
<evidence type="ECO:0000313" key="6">
    <source>
        <dbReference type="EMBL" id="KRU13690.1"/>
    </source>
</evidence>
<keyword evidence="3" id="KW-0812">Transmembrane</keyword>
<protein>
    <submittedName>
        <fullName evidence="6">Signal transduction histidine kinase regulating citrate/malate metabolism</fullName>
    </submittedName>
</protein>
<evidence type="ECO:0000256" key="2">
    <source>
        <dbReference type="ARBA" id="ARBA00023012"/>
    </source>
</evidence>
<dbReference type="PANTHER" id="PTHR40448">
    <property type="entry name" value="TWO-COMPONENT SENSOR HISTIDINE KINASE"/>
    <property type="match status" value="1"/>
</dbReference>
<keyword evidence="3" id="KW-1133">Transmembrane helix</keyword>
<dbReference type="EMBL" id="CP009268">
    <property type="protein sequence ID" value="AJA50297.1"/>
    <property type="molecule type" value="Genomic_DNA"/>
</dbReference>
<dbReference type="KEGG" id="cpat:CLPA_c02090"/>
<dbReference type="PROSITE" id="PS50109">
    <property type="entry name" value="HIS_KIN"/>
    <property type="match status" value="1"/>
</dbReference>
<evidence type="ECO:0000313" key="7">
    <source>
        <dbReference type="Proteomes" id="UP000028042"/>
    </source>
</evidence>
<organism evidence="5 8">
    <name type="scientific">Clostridium pasteurianum DSM 525 = ATCC 6013</name>
    <dbReference type="NCBI Taxonomy" id="1262449"/>
    <lineage>
        <taxon>Bacteria</taxon>
        <taxon>Bacillati</taxon>
        <taxon>Bacillota</taxon>
        <taxon>Clostridia</taxon>
        <taxon>Eubacteriales</taxon>
        <taxon>Clostridiaceae</taxon>
        <taxon>Clostridium</taxon>
    </lineage>
</organism>
<dbReference type="InterPro" id="IPR005467">
    <property type="entry name" value="His_kinase_dom"/>
</dbReference>
<dbReference type="InterPro" id="IPR036890">
    <property type="entry name" value="HATPase_C_sf"/>
</dbReference>
<keyword evidence="1 6" id="KW-0808">Transferase</keyword>
<dbReference type="Proteomes" id="UP000030905">
    <property type="component" value="Chromosome"/>
</dbReference>
<dbReference type="InterPro" id="IPR003594">
    <property type="entry name" value="HATPase_dom"/>
</dbReference>
<keyword evidence="1 6" id="KW-0418">Kinase</keyword>
<dbReference type="SUPFAM" id="SSF55874">
    <property type="entry name" value="ATPase domain of HSP90 chaperone/DNA topoisomerase II/histidine kinase"/>
    <property type="match status" value="1"/>
</dbReference>
<dbReference type="EMBL" id="JPGY02000001">
    <property type="protein sequence ID" value="KRU13690.1"/>
    <property type="molecule type" value="Genomic_DNA"/>
</dbReference>
<dbReference type="SMART" id="SM00387">
    <property type="entry name" value="HATPase_c"/>
    <property type="match status" value="1"/>
</dbReference>
<dbReference type="PATRIC" id="fig|1262449.3.peg.99"/>
<gene>
    <name evidence="5" type="ORF">CLPA_c02090</name>
    <name evidence="6" type="ORF">CP6013_02938</name>
</gene>
<keyword evidence="8" id="KW-1185">Reference proteome</keyword>
<evidence type="ECO:0000313" key="5">
    <source>
        <dbReference type="EMBL" id="AJA50297.1"/>
    </source>
</evidence>
<reference evidence="5 8" key="1">
    <citation type="journal article" date="2015" name="Genome Announc.">
        <title>Complete Genome Sequence of the Nitrogen-Fixing and Solvent-Producing Clostridium pasteurianum DSM 525.</title>
        <authorList>
            <person name="Poehlein A."/>
            <person name="Grosse-Honebrink A."/>
            <person name="Zhang Y."/>
            <person name="Minton N.P."/>
            <person name="Daniel R."/>
        </authorList>
    </citation>
    <scope>NUCLEOTIDE SEQUENCE [LARGE SCALE GENOMIC DNA]</scope>
    <source>
        <strain evidence="5">DSM 525</strain>
        <strain evidence="8">DSM 525 / ATCC 6013</strain>
    </source>
</reference>
<feature type="transmembrane region" description="Helical" evidence="3">
    <location>
        <begin position="156"/>
        <end position="176"/>
    </location>
</feature>
<feature type="transmembrane region" description="Helical" evidence="3">
    <location>
        <begin position="125"/>
        <end position="144"/>
    </location>
</feature>
<dbReference type="eggNOG" id="COG3290">
    <property type="taxonomic scope" value="Bacteria"/>
</dbReference>
<dbReference type="GO" id="GO:0042802">
    <property type="term" value="F:identical protein binding"/>
    <property type="evidence" value="ECO:0007669"/>
    <property type="project" value="TreeGrafter"/>
</dbReference>
<feature type="domain" description="Histidine kinase" evidence="4">
    <location>
        <begin position="233"/>
        <end position="425"/>
    </location>
</feature>
<dbReference type="PANTHER" id="PTHR40448:SF1">
    <property type="entry name" value="TWO-COMPONENT SENSOR HISTIDINE KINASE"/>
    <property type="match status" value="1"/>
</dbReference>
<evidence type="ECO:0000256" key="1">
    <source>
        <dbReference type="ARBA" id="ARBA00022777"/>
    </source>
</evidence>
<feature type="transmembrane region" description="Helical" evidence="3">
    <location>
        <begin position="182"/>
        <end position="205"/>
    </location>
</feature>
<feature type="transmembrane region" description="Helical" evidence="3">
    <location>
        <begin position="6"/>
        <end position="25"/>
    </location>
</feature>
<evidence type="ECO:0000256" key="3">
    <source>
        <dbReference type="SAM" id="Phobius"/>
    </source>
</evidence>
<dbReference type="GO" id="GO:0016301">
    <property type="term" value="F:kinase activity"/>
    <property type="evidence" value="ECO:0007669"/>
    <property type="project" value="UniProtKB-KW"/>
</dbReference>
<reference evidence="6" key="2">
    <citation type="submission" date="2015-10" db="EMBL/GenBank/DDBJ databases">
        <title>Improved Draft Genome Sequence of Clostridium pasteurianum Strain ATCC 6013 (DSM 525) Using a Hybrid Next-Generation Sequencing Approach.</title>
        <authorList>
            <person name="Pyne M.E."/>
            <person name="Utturkar S.M."/>
            <person name="Brown S.D."/>
            <person name="Moo-Young M."/>
            <person name="Chung D.A."/>
            <person name="Chou P.C."/>
        </authorList>
    </citation>
    <scope>NUCLEOTIDE SEQUENCE</scope>
    <source>
        <strain evidence="6">ATCC 6013</strain>
    </source>
</reference>
<dbReference type="GO" id="GO:0000160">
    <property type="term" value="P:phosphorelay signal transduction system"/>
    <property type="evidence" value="ECO:0007669"/>
    <property type="project" value="UniProtKB-KW"/>
</dbReference>
<reference evidence="6 7" key="3">
    <citation type="journal article" name="Genome Announc.">
        <title>Improved Draft Genome Sequence of Clostridium pasteurianum Strain ATCC 6013 (DSM 525) Using a Hybrid Next-Generation Sequencing Approach.</title>
        <authorList>
            <person name="Pyne M.E."/>
            <person name="Utturkar S."/>
            <person name="Brown S.D."/>
            <person name="Moo-Young M."/>
            <person name="Chung D.A."/>
            <person name="Chou C.P."/>
        </authorList>
    </citation>
    <scope>NUCLEOTIDE SEQUENCE [LARGE SCALE GENOMIC DNA]</scope>
    <source>
        <strain evidence="6 7">ATCC 6013</strain>
    </source>
</reference>
<keyword evidence="3" id="KW-0472">Membrane</keyword>
<dbReference type="Pfam" id="PF14501">
    <property type="entry name" value="HATPase_c_5"/>
    <property type="match status" value="1"/>
</dbReference>
<evidence type="ECO:0000313" key="8">
    <source>
        <dbReference type="Proteomes" id="UP000030905"/>
    </source>
</evidence>
<proteinExistence type="predicted"/>
<dbReference type="Proteomes" id="UP000028042">
    <property type="component" value="Unassembled WGS sequence"/>
</dbReference>
<feature type="transmembrane region" description="Helical" evidence="3">
    <location>
        <begin position="84"/>
        <end position="105"/>
    </location>
</feature>
<name>A0A0H3IZ51_CLOPA</name>
<dbReference type="Gene3D" id="3.30.565.10">
    <property type="entry name" value="Histidine kinase-like ATPase, C-terminal domain"/>
    <property type="match status" value="1"/>
</dbReference>
<dbReference type="AlphaFoldDB" id="A0A0H3IZ51"/>
<keyword evidence="2" id="KW-0902">Two-component regulatory system</keyword>
<dbReference type="InterPro" id="IPR032834">
    <property type="entry name" value="NatK-like_C"/>
</dbReference>